<dbReference type="WBParaSite" id="Csp11.Scaffold630.g18352.t2">
    <property type="protein sequence ID" value="Csp11.Scaffold630.g18352.t2"/>
    <property type="gene ID" value="Csp11.Scaffold630.g18352"/>
</dbReference>
<protein>
    <submittedName>
        <fullName evidence="2">FBA_2 domain-containing protein</fullName>
    </submittedName>
</protein>
<keyword evidence="1" id="KW-1185">Reference proteome</keyword>
<dbReference type="Proteomes" id="UP000095282">
    <property type="component" value="Unplaced"/>
</dbReference>
<dbReference type="eggNOG" id="ENOG502T9TB">
    <property type="taxonomic scope" value="Eukaryota"/>
</dbReference>
<proteinExistence type="predicted"/>
<evidence type="ECO:0000313" key="2">
    <source>
        <dbReference type="WBParaSite" id="Csp11.Scaffold630.g18352.t2"/>
    </source>
</evidence>
<dbReference type="PANTHER" id="PTHR21503">
    <property type="entry name" value="F-BOX-CONTAINING HYPOTHETICAL PROTEIN C.ELEGANS"/>
    <property type="match status" value="1"/>
</dbReference>
<dbReference type="PANTHER" id="PTHR21503:SF8">
    <property type="entry name" value="F-BOX ASSOCIATED DOMAIN-CONTAINING PROTEIN-RELATED"/>
    <property type="match status" value="1"/>
</dbReference>
<dbReference type="AlphaFoldDB" id="A0A1I7UQK5"/>
<sequence length="345" mass="40479">MEISEVLLLSFVSKRIRNAIFDMRFHFKNSMETFLKLGNDDETDSLAYGVFYVGEWGTDAIKWKFGEDSEDVKWEKVIINGNSFECSFEFDDGVPKMWIKDSIRMDFPFIIHSHFCNLFRLSTDIRVSAELNTLEEFPNIRNVHSLYIVSALGATGCMTKLNTLLSSIEISDLLQIHPYFTEPLSEDIQIWKMKNVISPVAGFFTREHFLRFEGQNLHLFGRDITLEDLRTFIREWIEGEKFVQLESIFILAFGEDENHNITTAQLMEGIESKRFDAERRPAVLEFTDSMRRHFEEDSMEFDDELDIERKTDGRLATVECIDSTFVFIVWPEEIIRNYRQNIDVN</sequence>
<accession>A0A1I7UQK5</accession>
<name>A0A1I7UQK5_9PELO</name>
<reference evidence="2" key="1">
    <citation type="submission" date="2016-11" db="UniProtKB">
        <authorList>
            <consortium name="WormBaseParasite"/>
        </authorList>
    </citation>
    <scope>IDENTIFICATION</scope>
</reference>
<organism evidence="1 2">
    <name type="scientific">Caenorhabditis tropicalis</name>
    <dbReference type="NCBI Taxonomy" id="1561998"/>
    <lineage>
        <taxon>Eukaryota</taxon>
        <taxon>Metazoa</taxon>
        <taxon>Ecdysozoa</taxon>
        <taxon>Nematoda</taxon>
        <taxon>Chromadorea</taxon>
        <taxon>Rhabditida</taxon>
        <taxon>Rhabditina</taxon>
        <taxon>Rhabditomorpha</taxon>
        <taxon>Rhabditoidea</taxon>
        <taxon>Rhabditidae</taxon>
        <taxon>Peloderinae</taxon>
        <taxon>Caenorhabditis</taxon>
    </lineage>
</organism>
<evidence type="ECO:0000313" key="1">
    <source>
        <dbReference type="Proteomes" id="UP000095282"/>
    </source>
</evidence>